<dbReference type="EC" id="2.3.2.2" evidence="8"/>
<comment type="function">
    <text evidence="8">Cleaves the gamma-glutamyl peptide bond of glutathione and glutathione conjugates.</text>
</comment>
<comment type="pathway">
    <text evidence="3 8">Sulfur metabolism; glutathione metabolism.</text>
</comment>
<dbReference type="AlphaFoldDB" id="A0A9W8AZE5"/>
<organism evidence="10 11">
    <name type="scientific">Dispira parvispora</name>
    <dbReference type="NCBI Taxonomy" id="1520584"/>
    <lineage>
        <taxon>Eukaryota</taxon>
        <taxon>Fungi</taxon>
        <taxon>Fungi incertae sedis</taxon>
        <taxon>Zoopagomycota</taxon>
        <taxon>Kickxellomycotina</taxon>
        <taxon>Dimargaritomycetes</taxon>
        <taxon>Dimargaritales</taxon>
        <taxon>Dimargaritaceae</taxon>
        <taxon>Dispira</taxon>
    </lineage>
</organism>
<feature type="binding site" evidence="7">
    <location>
        <position position="102"/>
    </location>
    <ligand>
        <name>L-glutamate</name>
        <dbReference type="ChEBI" id="CHEBI:29985"/>
    </ligand>
</feature>
<evidence type="ECO:0000256" key="4">
    <source>
        <dbReference type="ARBA" id="ARBA00009381"/>
    </source>
</evidence>
<evidence type="ECO:0000256" key="1">
    <source>
        <dbReference type="ARBA" id="ARBA00001049"/>
    </source>
</evidence>
<dbReference type="GO" id="GO:0006751">
    <property type="term" value="P:glutathione catabolic process"/>
    <property type="evidence" value="ECO:0007669"/>
    <property type="project" value="UniProtKB-UniRule"/>
</dbReference>
<protein>
    <recommendedName>
        <fullName evidence="8">Glutathione hydrolase</fullName>
        <ecNumber evidence="8">2.3.2.2</ecNumber>
        <ecNumber evidence="8">3.4.19.13</ecNumber>
    </recommendedName>
    <alternativeName>
        <fullName evidence="8">Gamma-glutamyltransferase</fullName>
    </alternativeName>
    <alternativeName>
        <fullName evidence="8">Gamma-glutamyltranspeptidase</fullName>
    </alternativeName>
</protein>
<dbReference type="InterPro" id="IPR029055">
    <property type="entry name" value="Ntn_hydrolases_N"/>
</dbReference>
<comment type="catalytic activity">
    <reaction evidence="5 8">
        <text>an N-terminal (5-L-glutamyl)-[peptide] + an alpha-amino acid = 5-L-glutamyl amino acid + an N-terminal L-alpha-aminoacyl-[peptide]</text>
        <dbReference type="Rhea" id="RHEA:23904"/>
        <dbReference type="Rhea" id="RHEA-COMP:9780"/>
        <dbReference type="Rhea" id="RHEA-COMP:9795"/>
        <dbReference type="ChEBI" id="CHEBI:77644"/>
        <dbReference type="ChEBI" id="CHEBI:78597"/>
        <dbReference type="ChEBI" id="CHEBI:78599"/>
        <dbReference type="ChEBI" id="CHEBI:78608"/>
        <dbReference type="EC" id="2.3.2.2"/>
    </reaction>
</comment>
<feature type="binding site" evidence="7">
    <location>
        <position position="428"/>
    </location>
    <ligand>
        <name>L-glutamate</name>
        <dbReference type="ChEBI" id="CHEBI:29985"/>
    </ligand>
</feature>
<evidence type="ECO:0000256" key="9">
    <source>
        <dbReference type="SAM" id="MobiDB-lite"/>
    </source>
</evidence>
<dbReference type="EMBL" id="JANBPY010000190">
    <property type="protein sequence ID" value="KAJ1968390.1"/>
    <property type="molecule type" value="Genomic_DNA"/>
</dbReference>
<keyword evidence="11" id="KW-1185">Reference proteome</keyword>
<keyword evidence="8" id="KW-0378">Hydrolase</keyword>
<feature type="region of interest" description="Disordered" evidence="9">
    <location>
        <begin position="1"/>
        <end position="27"/>
    </location>
</feature>
<dbReference type="Gene3D" id="1.10.246.130">
    <property type="match status" value="1"/>
</dbReference>
<feature type="active site" description="Nucleophile" evidence="6">
    <location>
        <position position="386"/>
    </location>
</feature>
<evidence type="ECO:0000256" key="2">
    <source>
        <dbReference type="ARBA" id="ARBA00001089"/>
    </source>
</evidence>
<dbReference type="GO" id="GO:0036374">
    <property type="term" value="F:glutathione hydrolase activity"/>
    <property type="evidence" value="ECO:0007669"/>
    <property type="project" value="UniProtKB-UniRule"/>
</dbReference>
<comment type="catalytic activity">
    <reaction evidence="1 8">
        <text>an S-substituted glutathione + H2O = an S-substituted L-cysteinylglycine + L-glutamate</text>
        <dbReference type="Rhea" id="RHEA:59468"/>
        <dbReference type="ChEBI" id="CHEBI:15377"/>
        <dbReference type="ChEBI" id="CHEBI:29985"/>
        <dbReference type="ChEBI" id="CHEBI:90779"/>
        <dbReference type="ChEBI" id="CHEBI:143103"/>
        <dbReference type="EC" id="3.4.19.13"/>
    </reaction>
</comment>
<sequence>MSRSFGGAFPARDSNSPSGNPLKASPYHSQLVNGTRGMVAAENLYCSDIGADILRVGGSAVDAAIASTLCIGVVHSFSSGIGGGGFLLVRNGTNQSELIDFREVAPARATSTMYEKNITLAQVGGLAVAVPGEIRGFEAAHRKYGKLSWAELFQPSIQLARDGFVVDKMLAKALKFAEDLVLRDPGFRESFTVPLTRTAEHRSTLPPVRVAQEGDIIRRTRLAATLERIASEGPDVFYLGDMATHMAETAQARGGIVTRQDFADYRAILRPSLHSEYRGYHVHTAPPPTSGSILAMILNTLEGFPLEEDCASYRWVNYHRFVESLKFAYAQRTVLADPAFIPLDKHTIKMLDKGFAAQVRANISDTRTFPVPYYNPTYDVDDPHGTTHLSVLDHHGQAVALTSTVNLVFGAQVMDPETGIILNCEMDDFSTQNKTNAFGYSPSPNNRIKPGKRPLSSAVPVILERDGQVRLVAGASGGSRIISSVAQVLMNAMDFRMPLNEAVDFSRLHEQLMPDEIRIEEGFEEEFQKYLENKGHNLTLVHFYESAVQVVSRSSDGVYYGAADDRKKGLAAAV</sequence>
<evidence type="ECO:0000313" key="11">
    <source>
        <dbReference type="Proteomes" id="UP001150925"/>
    </source>
</evidence>
<dbReference type="OrthoDB" id="1081007at2759"/>
<feature type="binding site" evidence="7">
    <location>
        <begin position="456"/>
        <end position="457"/>
    </location>
    <ligand>
        <name>L-glutamate</name>
        <dbReference type="ChEBI" id="CHEBI:29985"/>
    </ligand>
</feature>
<dbReference type="PANTHER" id="PTHR11686">
    <property type="entry name" value="GAMMA GLUTAMYL TRANSPEPTIDASE"/>
    <property type="match status" value="1"/>
</dbReference>
<accession>A0A9W8AZE5</accession>
<dbReference type="PRINTS" id="PR01210">
    <property type="entry name" value="GGTRANSPTASE"/>
</dbReference>
<evidence type="ECO:0000256" key="6">
    <source>
        <dbReference type="PIRSR" id="PIRSR600101-1"/>
    </source>
</evidence>
<keyword evidence="8" id="KW-0012">Acyltransferase</keyword>
<gene>
    <name evidence="10" type="ORF">IWQ62_001279</name>
</gene>
<feature type="binding site" evidence="7">
    <location>
        <position position="478"/>
    </location>
    <ligand>
        <name>L-glutamate</name>
        <dbReference type="ChEBI" id="CHEBI:29985"/>
    </ligand>
</feature>
<evidence type="ECO:0000256" key="7">
    <source>
        <dbReference type="PIRSR" id="PIRSR600101-2"/>
    </source>
</evidence>
<dbReference type="Gene3D" id="3.60.20.40">
    <property type="match status" value="1"/>
</dbReference>
<dbReference type="SUPFAM" id="SSF56235">
    <property type="entry name" value="N-terminal nucleophile aminohydrolases (Ntn hydrolases)"/>
    <property type="match status" value="1"/>
</dbReference>
<comment type="similarity">
    <text evidence="4">Belongs to the gamma-glutamyltransferase family.</text>
</comment>
<dbReference type="Pfam" id="PF01019">
    <property type="entry name" value="G_glu_transpept"/>
    <property type="match status" value="1"/>
</dbReference>
<dbReference type="Proteomes" id="UP001150925">
    <property type="component" value="Unassembled WGS sequence"/>
</dbReference>
<dbReference type="FunFam" id="1.10.246.130:FF:000001">
    <property type="entry name" value="Gamma-glutamyltransferase 5 isoform 1"/>
    <property type="match status" value="1"/>
</dbReference>
<dbReference type="EC" id="3.4.19.13" evidence="8"/>
<dbReference type="GO" id="GO:0103068">
    <property type="term" value="F:leukotriene C4 gamma-glutamyl transferase activity"/>
    <property type="evidence" value="ECO:0007669"/>
    <property type="project" value="UniProtKB-EC"/>
</dbReference>
<dbReference type="PANTHER" id="PTHR11686:SF9">
    <property type="entry name" value="RE13973P"/>
    <property type="match status" value="1"/>
</dbReference>
<evidence type="ECO:0000256" key="3">
    <source>
        <dbReference type="ARBA" id="ARBA00005115"/>
    </source>
</evidence>
<name>A0A9W8AZE5_9FUNG</name>
<dbReference type="GO" id="GO:0005886">
    <property type="term" value="C:plasma membrane"/>
    <property type="evidence" value="ECO:0007669"/>
    <property type="project" value="TreeGrafter"/>
</dbReference>
<dbReference type="FunFam" id="3.60.20.40:FF:000001">
    <property type="entry name" value="Gamma-glutamyltranspeptidase 1"/>
    <property type="match status" value="1"/>
</dbReference>
<evidence type="ECO:0000256" key="8">
    <source>
        <dbReference type="RuleBase" id="RU368068"/>
    </source>
</evidence>
<dbReference type="NCBIfam" id="TIGR00066">
    <property type="entry name" value="g_glut_trans"/>
    <property type="match status" value="1"/>
</dbReference>
<dbReference type="InterPro" id="IPR043138">
    <property type="entry name" value="GGT_lsub"/>
</dbReference>
<dbReference type="InterPro" id="IPR043137">
    <property type="entry name" value="GGT_ssub_C"/>
</dbReference>
<proteinExistence type="inferred from homology"/>
<evidence type="ECO:0000256" key="5">
    <source>
        <dbReference type="ARBA" id="ARBA00047417"/>
    </source>
</evidence>
<reference evidence="10" key="1">
    <citation type="submission" date="2022-07" db="EMBL/GenBank/DDBJ databases">
        <title>Phylogenomic reconstructions and comparative analyses of Kickxellomycotina fungi.</title>
        <authorList>
            <person name="Reynolds N.K."/>
            <person name="Stajich J.E."/>
            <person name="Barry K."/>
            <person name="Grigoriev I.V."/>
            <person name="Crous P."/>
            <person name="Smith M.E."/>
        </authorList>
    </citation>
    <scope>NUCLEOTIDE SEQUENCE</scope>
    <source>
        <strain evidence="10">RSA 1196</strain>
    </source>
</reference>
<comment type="catalytic activity">
    <reaction evidence="2 8">
        <text>glutathione + H2O = L-cysteinylglycine + L-glutamate</text>
        <dbReference type="Rhea" id="RHEA:28807"/>
        <dbReference type="ChEBI" id="CHEBI:15377"/>
        <dbReference type="ChEBI" id="CHEBI:29985"/>
        <dbReference type="ChEBI" id="CHEBI:57925"/>
        <dbReference type="ChEBI" id="CHEBI:61694"/>
        <dbReference type="EC" id="3.4.19.13"/>
    </reaction>
</comment>
<comment type="caution">
    <text evidence="10">The sequence shown here is derived from an EMBL/GenBank/DDBJ whole genome shotgun (WGS) entry which is preliminary data.</text>
</comment>
<keyword evidence="8" id="KW-0808">Transferase</keyword>
<feature type="binding site" evidence="7">
    <location>
        <begin position="404"/>
        <end position="406"/>
    </location>
    <ligand>
        <name>L-glutamate</name>
        <dbReference type="ChEBI" id="CHEBI:29985"/>
    </ligand>
</feature>
<evidence type="ECO:0000313" key="10">
    <source>
        <dbReference type="EMBL" id="KAJ1968390.1"/>
    </source>
</evidence>
<dbReference type="InterPro" id="IPR000101">
    <property type="entry name" value="GGT_peptidase"/>
</dbReference>